<dbReference type="SUPFAM" id="SSF53955">
    <property type="entry name" value="Lysozyme-like"/>
    <property type="match status" value="1"/>
</dbReference>
<keyword evidence="1" id="KW-0732">Signal</keyword>
<dbReference type="OrthoDB" id="4935765at2759"/>
<keyword evidence="2" id="KW-0378">Hydrolase</keyword>
<dbReference type="OMA" id="NQMFASC"/>
<reference evidence="2 3" key="1">
    <citation type="journal article" date="2016" name="Genome Biol. Evol.">
        <title>Divergent and convergent evolution of fungal pathogenicity.</title>
        <authorList>
            <person name="Shang Y."/>
            <person name="Xiao G."/>
            <person name="Zheng P."/>
            <person name="Cen K."/>
            <person name="Zhan S."/>
            <person name="Wang C."/>
        </authorList>
    </citation>
    <scope>NUCLEOTIDE SEQUENCE [LARGE SCALE GENOMIC DNA]</scope>
    <source>
        <strain evidence="2 3">RCEF 4871</strain>
    </source>
</reference>
<keyword evidence="3" id="KW-1185">Reference proteome</keyword>
<evidence type="ECO:0000256" key="1">
    <source>
        <dbReference type="SAM" id="SignalP"/>
    </source>
</evidence>
<evidence type="ECO:0000313" key="2">
    <source>
        <dbReference type="EMBL" id="OAA40255.1"/>
    </source>
</evidence>
<protein>
    <submittedName>
        <fullName evidence="2">Glycoside hydrolase</fullName>
    </submittedName>
</protein>
<gene>
    <name evidence="2" type="ORF">NOR_05816</name>
</gene>
<feature type="signal peptide" evidence="1">
    <location>
        <begin position="1"/>
        <end position="17"/>
    </location>
</feature>
<sequence length="307" mass="32360">MGAQAAVAALLVGAVIANPFPPSVTVKDDSNTKIAHYTPKLPGGGNYMPSNGFGKHSGNAFQGLIRERVYNGNLANYDVNNIHDGVGGGHDSYTMYWGDGSTGAGWPDKSRWVSFEDMFNNYKFSMFNSCGWNGWGANDSGPEIGAIWDGIQKAAAATGVDHRFILAVMMQESSGCVRAPTTNNGVRNPGLMQDHNGAASCNDGGYVSNPCPSDTIYKMISEGTAGTDDGDGLANCINRAGTGDVSAFYRAARIYNSGSISSTNQLQNGIATHCYASNIANRLTGWVAAESRCNCDRDPGSCGITTF</sequence>
<dbReference type="GO" id="GO:0016787">
    <property type="term" value="F:hydrolase activity"/>
    <property type="evidence" value="ECO:0007669"/>
    <property type="project" value="UniProtKB-KW"/>
</dbReference>
<name>A0A167BP32_METRR</name>
<organism evidence="2 3">
    <name type="scientific">Metarhizium rileyi (strain RCEF 4871)</name>
    <name type="common">Nomuraea rileyi</name>
    <dbReference type="NCBI Taxonomy" id="1649241"/>
    <lineage>
        <taxon>Eukaryota</taxon>
        <taxon>Fungi</taxon>
        <taxon>Dikarya</taxon>
        <taxon>Ascomycota</taxon>
        <taxon>Pezizomycotina</taxon>
        <taxon>Sordariomycetes</taxon>
        <taxon>Hypocreomycetidae</taxon>
        <taxon>Hypocreales</taxon>
        <taxon>Clavicipitaceae</taxon>
        <taxon>Metarhizium</taxon>
    </lineage>
</organism>
<evidence type="ECO:0000313" key="3">
    <source>
        <dbReference type="Proteomes" id="UP000243498"/>
    </source>
</evidence>
<comment type="caution">
    <text evidence="2">The sequence shown here is derived from an EMBL/GenBank/DDBJ whole genome shotgun (WGS) entry which is preliminary data.</text>
</comment>
<dbReference type="Proteomes" id="UP000243498">
    <property type="component" value="Unassembled WGS sequence"/>
</dbReference>
<accession>A0A167BP32</accession>
<dbReference type="AlphaFoldDB" id="A0A167BP32"/>
<dbReference type="Gene3D" id="1.10.530.10">
    <property type="match status" value="1"/>
</dbReference>
<proteinExistence type="predicted"/>
<feature type="chain" id="PRO_5007884317" evidence="1">
    <location>
        <begin position="18"/>
        <end position="307"/>
    </location>
</feature>
<dbReference type="EMBL" id="AZHC01000019">
    <property type="protein sequence ID" value="OAA40255.1"/>
    <property type="molecule type" value="Genomic_DNA"/>
</dbReference>
<dbReference type="InterPro" id="IPR023346">
    <property type="entry name" value="Lysozyme-like_dom_sf"/>
</dbReference>